<gene>
    <name evidence="1" type="ORF">SCAR479_04907</name>
</gene>
<organism evidence="1 2">
    <name type="scientific">Seiridium cardinale</name>
    <dbReference type="NCBI Taxonomy" id="138064"/>
    <lineage>
        <taxon>Eukaryota</taxon>
        <taxon>Fungi</taxon>
        <taxon>Dikarya</taxon>
        <taxon>Ascomycota</taxon>
        <taxon>Pezizomycotina</taxon>
        <taxon>Sordariomycetes</taxon>
        <taxon>Xylariomycetidae</taxon>
        <taxon>Amphisphaeriales</taxon>
        <taxon>Sporocadaceae</taxon>
        <taxon>Seiridium</taxon>
    </lineage>
</organism>
<protein>
    <submittedName>
        <fullName evidence="1">Uncharacterized protein</fullName>
    </submittedName>
</protein>
<reference evidence="1 2" key="1">
    <citation type="submission" date="2024-02" db="EMBL/GenBank/DDBJ databases">
        <title>First draft genome assembly of two strains of Seiridium cardinale.</title>
        <authorList>
            <person name="Emiliani G."/>
            <person name="Scali E."/>
        </authorList>
    </citation>
    <scope>NUCLEOTIDE SEQUENCE [LARGE SCALE GENOMIC DNA]</scope>
    <source>
        <strain evidence="1 2">BM-138-000479</strain>
    </source>
</reference>
<comment type="caution">
    <text evidence="1">The sequence shown here is derived from an EMBL/GenBank/DDBJ whole genome shotgun (WGS) entry which is preliminary data.</text>
</comment>
<evidence type="ECO:0000313" key="2">
    <source>
        <dbReference type="Proteomes" id="UP001465668"/>
    </source>
</evidence>
<proteinExistence type="predicted"/>
<dbReference type="Proteomes" id="UP001465668">
    <property type="component" value="Unassembled WGS sequence"/>
</dbReference>
<accession>A0ABR2Y4N9</accession>
<keyword evidence="2" id="KW-1185">Reference proteome</keyword>
<evidence type="ECO:0000313" key="1">
    <source>
        <dbReference type="EMBL" id="KAK9781086.1"/>
    </source>
</evidence>
<name>A0ABR2Y4N9_9PEZI</name>
<dbReference type="EMBL" id="JARVKM010000004">
    <property type="protein sequence ID" value="KAK9781086.1"/>
    <property type="molecule type" value="Genomic_DNA"/>
</dbReference>
<sequence length="9" mass="884">MVSSASGFV</sequence>